<dbReference type="Gene3D" id="3.30.70.1820">
    <property type="entry name" value="L1 transposable element, RRM domain"/>
    <property type="match status" value="1"/>
</dbReference>
<evidence type="ECO:0000313" key="4">
    <source>
        <dbReference type="Proteomes" id="UP001153737"/>
    </source>
</evidence>
<dbReference type="OrthoDB" id="6782207at2759"/>
<proteinExistence type="predicted"/>
<organism evidence="3 4">
    <name type="scientific">Phaedon cochleariae</name>
    <name type="common">Mustard beetle</name>
    <dbReference type="NCBI Taxonomy" id="80249"/>
    <lineage>
        <taxon>Eukaryota</taxon>
        <taxon>Metazoa</taxon>
        <taxon>Ecdysozoa</taxon>
        <taxon>Arthropoda</taxon>
        <taxon>Hexapoda</taxon>
        <taxon>Insecta</taxon>
        <taxon>Pterygota</taxon>
        <taxon>Neoptera</taxon>
        <taxon>Endopterygota</taxon>
        <taxon>Coleoptera</taxon>
        <taxon>Polyphaga</taxon>
        <taxon>Cucujiformia</taxon>
        <taxon>Chrysomeloidea</taxon>
        <taxon>Chrysomelidae</taxon>
        <taxon>Chrysomelinae</taxon>
        <taxon>Chrysomelini</taxon>
        <taxon>Phaedon</taxon>
    </lineage>
</organism>
<feature type="coiled-coil region" evidence="1">
    <location>
        <begin position="23"/>
        <end position="64"/>
    </location>
</feature>
<dbReference type="Proteomes" id="UP001153737">
    <property type="component" value="Chromosome 9"/>
</dbReference>
<keyword evidence="1" id="KW-0175">Coiled coil</keyword>
<reference evidence="3" key="1">
    <citation type="submission" date="2022-01" db="EMBL/GenBank/DDBJ databases">
        <authorList>
            <person name="King R."/>
        </authorList>
    </citation>
    <scope>NUCLEOTIDE SEQUENCE</scope>
</reference>
<dbReference type="PANTHER" id="PTHR37445:SF3">
    <property type="entry name" value="ZINC FINGER PHD-TYPE DOMAIN-CONTAINING PROTEIN"/>
    <property type="match status" value="1"/>
</dbReference>
<dbReference type="EMBL" id="OU896715">
    <property type="protein sequence ID" value="CAG9825780.1"/>
    <property type="molecule type" value="Genomic_DNA"/>
</dbReference>
<feature type="region of interest" description="Disordered" evidence="2">
    <location>
        <begin position="207"/>
        <end position="245"/>
    </location>
</feature>
<evidence type="ECO:0000256" key="2">
    <source>
        <dbReference type="SAM" id="MobiDB-lite"/>
    </source>
</evidence>
<evidence type="ECO:0000256" key="1">
    <source>
        <dbReference type="SAM" id="Coils"/>
    </source>
</evidence>
<dbReference type="AlphaFoldDB" id="A0A9N9X3K8"/>
<protein>
    <recommendedName>
        <fullName evidence="5">Endonuclease-reverse transcriptase</fullName>
    </recommendedName>
</protein>
<evidence type="ECO:0000313" key="3">
    <source>
        <dbReference type="EMBL" id="CAG9825780.1"/>
    </source>
</evidence>
<sequence>MDEETKSLIRSIYLQNKEIKEDILIIKNDLQKVSTNIQELEEKVKFLETQNNDLNAEIEIVKRNKKKNNLVIFGIEEVEESETWSVVKATLESKLSIKLEEDDINNSLRIGKQNTNGKRPIILELVRNLKKQEILKNCRKLKGTEISISHDLTPKERDEKKVLYKHYKEAKENKCEATLFRNKLVINGVPYKYEDFVKENIDLDHIETLGNSSDSSSKRKNALSPQEGRPKRFTRSVSKETKKVD</sequence>
<gene>
    <name evidence="3" type="ORF">PHAECO_LOCUS12644</name>
</gene>
<keyword evidence="4" id="KW-1185">Reference proteome</keyword>
<name>A0A9N9X3K8_PHACE</name>
<dbReference type="PANTHER" id="PTHR37445">
    <property type="entry name" value="PROTEIN CBG24663"/>
    <property type="match status" value="1"/>
</dbReference>
<evidence type="ECO:0008006" key="5">
    <source>
        <dbReference type="Google" id="ProtNLM"/>
    </source>
</evidence>
<reference evidence="3" key="2">
    <citation type="submission" date="2022-10" db="EMBL/GenBank/DDBJ databases">
        <authorList>
            <consortium name="ENA_rothamsted_submissions"/>
            <consortium name="culmorum"/>
            <person name="King R."/>
        </authorList>
    </citation>
    <scope>NUCLEOTIDE SEQUENCE</scope>
</reference>
<accession>A0A9N9X3K8</accession>